<feature type="binding site" evidence="14">
    <location>
        <position position="94"/>
    </location>
    <ligand>
        <name>Zn(2+)</name>
        <dbReference type="ChEBI" id="CHEBI:29105"/>
        <note>catalytic</note>
    </ligand>
</feature>
<dbReference type="EC" id="3.5.4.5" evidence="4 15"/>
<dbReference type="PROSITE" id="PS51747">
    <property type="entry name" value="CYT_DCMP_DEAMINASES_2"/>
    <property type="match status" value="1"/>
</dbReference>
<evidence type="ECO:0000256" key="12">
    <source>
        <dbReference type="PIRSR" id="PIRSR606262-1"/>
    </source>
</evidence>
<dbReference type="PANTHER" id="PTHR11644:SF2">
    <property type="entry name" value="CYTIDINE DEAMINASE"/>
    <property type="match status" value="1"/>
</dbReference>
<feature type="binding site" evidence="14">
    <location>
        <position position="56"/>
    </location>
    <ligand>
        <name>Zn(2+)</name>
        <dbReference type="ChEBI" id="CHEBI:29105"/>
        <note>catalytic</note>
    </ligand>
</feature>
<dbReference type="Gene3D" id="3.40.140.10">
    <property type="entry name" value="Cytidine Deaminase, domain 2"/>
    <property type="match status" value="1"/>
</dbReference>
<sequence length="147" mass="15439">MEKAQIQALIRDAFAAQKFAYTPYSHFNVGAALLTSGGKVYTGCNIENAGYTATNCAERTALFKAVSEGERQFAAIAIVGSLQGQTNTLVTGPCGVCRQALHEFGGPGLTVIMAKSADDYIVTTLGELLPYGFGPANLESAEPESPK</sequence>
<evidence type="ECO:0000256" key="15">
    <source>
        <dbReference type="RuleBase" id="RU364006"/>
    </source>
</evidence>
<evidence type="ECO:0000256" key="8">
    <source>
        <dbReference type="ARBA" id="ARBA00022833"/>
    </source>
</evidence>
<dbReference type="GO" id="GO:0005829">
    <property type="term" value="C:cytosol"/>
    <property type="evidence" value="ECO:0007669"/>
    <property type="project" value="TreeGrafter"/>
</dbReference>
<evidence type="ECO:0000259" key="16">
    <source>
        <dbReference type="PROSITE" id="PS51747"/>
    </source>
</evidence>
<protein>
    <recommendedName>
        <fullName evidence="5 15">Cytidine deaminase</fullName>
        <ecNumber evidence="4 15">3.5.4.5</ecNumber>
    </recommendedName>
    <alternativeName>
        <fullName evidence="9 15">Cytidine aminohydrolase</fullName>
    </alternativeName>
</protein>
<evidence type="ECO:0000256" key="14">
    <source>
        <dbReference type="PIRSR" id="PIRSR606262-3"/>
    </source>
</evidence>
<keyword evidence="8 14" id="KW-0862">Zinc</keyword>
<dbReference type="PROSITE" id="PS00903">
    <property type="entry name" value="CYT_DCMP_DEAMINASES_1"/>
    <property type="match status" value="1"/>
</dbReference>
<proteinExistence type="inferred from homology"/>
<reference evidence="17" key="1">
    <citation type="journal article" date="2021" name="PeerJ">
        <title>Extensive microbial diversity within the chicken gut microbiome revealed by metagenomics and culture.</title>
        <authorList>
            <person name="Gilroy R."/>
            <person name="Ravi A."/>
            <person name="Getino M."/>
            <person name="Pursley I."/>
            <person name="Horton D.L."/>
            <person name="Alikhan N.F."/>
            <person name="Baker D."/>
            <person name="Gharbi K."/>
            <person name="Hall N."/>
            <person name="Watson M."/>
            <person name="Adriaenssens E.M."/>
            <person name="Foster-Nyarko E."/>
            <person name="Jarju S."/>
            <person name="Secka A."/>
            <person name="Antonio M."/>
            <person name="Oren A."/>
            <person name="Chaudhuri R.R."/>
            <person name="La Ragione R."/>
            <person name="Hildebrand F."/>
            <person name="Pallen M.J."/>
        </authorList>
    </citation>
    <scope>NUCLEOTIDE SEQUENCE</scope>
    <source>
        <strain evidence="17">ChiHecec2B26-7398</strain>
    </source>
</reference>
<comment type="cofactor">
    <cofactor evidence="1 14 15">
        <name>Zn(2+)</name>
        <dbReference type="ChEBI" id="CHEBI:29105"/>
    </cofactor>
</comment>
<evidence type="ECO:0000256" key="4">
    <source>
        <dbReference type="ARBA" id="ARBA00012783"/>
    </source>
</evidence>
<evidence type="ECO:0000256" key="10">
    <source>
        <dbReference type="ARBA" id="ARBA00049252"/>
    </source>
</evidence>
<organism evidence="17 18">
    <name type="scientific">Candidatus Gemmiger excrementipullorum</name>
    <dbReference type="NCBI Taxonomy" id="2838610"/>
    <lineage>
        <taxon>Bacteria</taxon>
        <taxon>Bacillati</taxon>
        <taxon>Bacillota</taxon>
        <taxon>Clostridia</taxon>
        <taxon>Eubacteriales</taxon>
        <taxon>Gemmiger</taxon>
    </lineage>
</organism>
<dbReference type="Pfam" id="PF00383">
    <property type="entry name" value="dCMP_cyt_deam_1"/>
    <property type="match status" value="1"/>
</dbReference>
<reference evidence="17" key="2">
    <citation type="submission" date="2021-04" db="EMBL/GenBank/DDBJ databases">
        <authorList>
            <person name="Gilroy R."/>
        </authorList>
    </citation>
    <scope>NUCLEOTIDE SEQUENCE</scope>
    <source>
        <strain evidence="17">ChiHecec2B26-7398</strain>
    </source>
</reference>
<keyword evidence="6 14" id="KW-0479">Metal-binding</keyword>
<dbReference type="NCBIfam" id="TIGR01354">
    <property type="entry name" value="cyt_deam_tetra"/>
    <property type="match status" value="1"/>
</dbReference>
<comment type="function">
    <text evidence="2 15">This enzyme scavenges exogenous and endogenous cytidine and 2'-deoxycytidine for UMP synthesis.</text>
</comment>
<dbReference type="FunFam" id="3.40.140.10:FF:000008">
    <property type="entry name" value="Cytidine deaminase"/>
    <property type="match status" value="1"/>
</dbReference>
<dbReference type="PANTHER" id="PTHR11644">
    <property type="entry name" value="CYTIDINE DEAMINASE"/>
    <property type="match status" value="1"/>
</dbReference>
<dbReference type="GO" id="GO:0042802">
    <property type="term" value="F:identical protein binding"/>
    <property type="evidence" value="ECO:0007669"/>
    <property type="project" value="UniProtKB-ARBA"/>
</dbReference>
<accession>A0A9D1Y0F4</accession>
<evidence type="ECO:0000256" key="13">
    <source>
        <dbReference type="PIRSR" id="PIRSR606262-2"/>
    </source>
</evidence>
<evidence type="ECO:0000256" key="2">
    <source>
        <dbReference type="ARBA" id="ARBA00003949"/>
    </source>
</evidence>
<evidence type="ECO:0000256" key="7">
    <source>
        <dbReference type="ARBA" id="ARBA00022801"/>
    </source>
</evidence>
<evidence type="ECO:0000256" key="11">
    <source>
        <dbReference type="ARBA" id="ARBA00049558"/>
    </source>
</evidence>
<feature type="binding site" evidence="13">
    <location>
        <begin position="45"/>
        <end position="51"/>
    </location>
    <ligand>
        <name>substrate</name>
    </ligand>
</feature>
<dbReference type="GO" id="GO:0055086">
    <property type="term" value="P:nucleobase-containing small molecule metabolic process"/>
    <property type="evidence" value="ECO:0007669"/>
    <property type="project" value="UniProtKB-ARBA"/>
</dbReference>
<dbReference type="SUPFAM" id="SSF53927">
    <property type="entry name" value="Cytidine deaminase-like"/>
    <property type="match status" value="1"/>
</dbReference>
<name>A0A9D1Y0F4_9FIRM</name>
<dbReference type="CDD" id="cd01283">
    <property type="entry name" value="cytidine_deaminase"/>
    <property type="match status" value="1"/>
</dbReference>
<feature type="active site" description="Proton donor" evidence="12">
    <location>
        <position position="58"/>
    </location>
</feature>
<dbReference type="InterPro" id="IPR050202">
    <property type="entry name" value="Cyt/Deoxycyt_deaminase"/>
</dbReference>
<feature type="domain" description="CMP/dCMP-type deaminase" evidence="16">
    <location>
        <begin position="4"/>
        <end position="136"/>
    </location>
</feature>
<evidence type="ECO:0000256" key="3">
    <source>
        <dbReference type="ARBA" id="ARBA00006576"/>
    </source>
</evidence>
<comment type="similarity">
    <text evidence="3 15">Belongs to the cytidine and deoxycytidylate deaminase family.</text>
</comment>
<dbReference type="InterPro" id="IPR016193">
    <property type="entry name" value="Cytidine_deaminase-like"/>
</dbReference>
<evidence type="ECO:0000256" key="5">
    <source>
        <dbReference type="ARBA" id="ARBA00018266"/>
    </source>
</evidence>
<dbReference type="InterPro" id="IPR006262">
    <property type="entry name" value="Cyt_deam_tetra"/>
</dbReference>
<comment type="caution">
    <text evidence="17">The sequence shown here is derived from an EMBL/GenBank/DDBJ whole genome shotgun (WGS) entry which is preliminary data.</text>
</comment>
<dbReference type="NCBIfam" id="NF004064">
    <property type="entry name" value="PRK05578.1"/>
    <property type="match status" value="1"/>
</dbReference>
<dbReference type="EMBL" id="DXEI01000080">
    <property type="protein sequence ID" value="HIX94873.1"/>
    <property type="molecule type" value="Genomic_DNA"/>
</dbReference>
<dbReference type="GO" id="GO:0072527">
    <property type="term" value="P:pyrimidine-containing compound metabolic process"/>
    <property type="evidence" value="ECO:0007669"/>
    <property type="project" value="UniProtKB-ARBA"/>
</dbReference>
<dbReference type="GO" id="GO:0004126">
    <property type="term" value="F:cytidine deaminase activity"/>
    <property type="evidence" value="ECO:0007669"/>
    <property type="project" value="UniProtKB-UniRule"/>
</dbReference>
<comment type="catalytic activity">
    <reaction evidence="11 15">
        <text>cytidine + H2O + H(+) = uridine + NH4(+)</text>
        <dbReference type="Rhea" id="RHEA:16069"/>
        <dbReference type="ChEBI" id="CHEBI:15377"/>
        <dbReference type="ChEBI" id="CHEBI:15378"/>
        <dbReference type="ChEBI" id="CHEBI:16704"/>
        <dbReference type="ChEBI" id="CHEBI:17562"/>
        <dbReference type="ChEBI" id="CHEBI:28938"/>
        <dbReference type="EC" id="3.5.4.5"/>
    </reaction>
</comment>
<gene>
    <name evidence="17" type="ORF">H9846_05395</name>
</gene>
<dbReference type="InterPro" id="IPR016192">
    <property type="entry name" value="APOBEC/CMP_deaminase_Zn-bd"/>
</dbReference>
<feature type="binding site" evidence="14">
    <location>
        <position position="97"/>
    </location>
    <ligand>
        <name>Zn(2+)</name>
        <dbReference type="ChEBI" id="CHEBI:29105"/>
        <note>catalytic</note>
    </ligand>
</feature>
<dbReference type="InterPro" id="IPR002125">
    <property type="entry name" value="CMP_dCMP_dom"/>
</dbReference>
<dbReference type="AlphaFoldDB" id="A0A9D1Y0F4"/>
<dbReference type="Proteomes" id="UP000886751">
    <property type="component" value="Unassembled WGS sequence"/>
</dbReference>
<comment type="catalytic activity">
    <reaction evidence="10 15">
        <text>2'-deoxycytidine + H2O + H(+) = 2'-deoxyuridine + NH4(+)</text>
        <dbReference type="Rhea" id="RHEA:13433"/>
        <dbReference type="ChEBI" id="CHEBI:15377"/>
        <dbReference type="ChEBI" id="CHEBI:15378"/>
        <dbReference type="ChEBI" id="CHEBI:15698"/>
        <dbReference type="ChEBI" id="CHEBI:16450"/>
        <dbReference type="ChEBI" id="CHEBI:28938"/>
        <dbReference type="EC" id="3.5.4.5"/>
    </reaction>
</comment>
<dbReference type="GO" id="GO:0008270">
    <property type="term" value="F:zinc ion binding"/>
    <property type="evidence" value="ECO:0007669"/>
    <property type="project" value="UniProtKB-UniRule"/>
</dbReference>
<evidence type="ECO:0000313" key="17">
    <source>
        <dbReference type="EMBL" id="HIX94873.1"/>
    </source>
</evidence>
<keyword evidence="7 15" id="KW-0378">Hydrolase</keyword>
<evidence type="ECO:0000256" key="6">
    <source>
        <dbReference type="ARBA" id="ARBA00022723"/>
    </source>
</evidence>
<evidence type="ECO:0000256" key="1">
    <source>
        <dbReference type="ARBA" id="ARBA00001947"/>
    </source>
</evidence>
<evidence type="ECO:0000313" key="18">
    <source>
        <dbReference type="Proteomes" id="UP000886751"/>
    </source>
</evidence>
<evidence type="ECO:0000256" key="9">
    <source>
        <dbReference type="ARBA" id="ARBA00032005"/>
    </source>
</evidence>